<dbReference type="Pfam" id="PF21973">
    <property type="entry name" value="DUF6925"/>
    <property type="match status" value="1"/>
</dbReference>
<dbReference type="RefSeq" id="WP_238276454.1">
    <property type="nucleotide sequence ID" value="NZ_BPQL01000016.1"/>
</dbReference>
<dbReference type="Proteomes" id="UP001549145">
    <property type="component" value="Unassembled WGS sequence"/>
</dbReference>
<organism evidence="1 2">
    <name type="scientific">Methylobacterium goesingense</name>
    <dbReference type="NCBI Taxonomy" id="243690"/>
    <lineage>
        <taxon>Bacteria</taxon>
        <taxon>Pseudomonadati</taxon>
        <taxon>Pseudomonadota</taxon>
        <taxon>Alphaproteobacteria</taxon>
        <taxon>Hyphomicrobiales</taxon>
        <taxon>Methylobacteriaceae</taxon>
        <taxon>Methylobacterium</taxon>
    </lineage>
</organism>
<accession>A0ABV2L648</accession>
<keyword evidence="2" id="KW-1185">Reference proteome</keyword>
<dbReference type="EMBL" id="JBEPMM010000006">
    <property type="protein sequence ID" value="MET3693119.1"/>
    <property type="molecule type" value="Genomic_DNA"/>
</dbReference>
<sequence>MRPVNGAAEAVAALVADGLADPEATWSLGGFGALAEFGHGHAESGTRIVGPRPGLVTARGAIRLDPRAAIPVAYETAFHGGWSHAVALCLPTAHGAPNPDVLTESGPDGDAVRPENRGDPMFDLGLGLHQGRFVLRTSDPEALADLRRAVGLHAFDPAAPVLDLVARRAVDVVVVTPLGRIEVFAGAEPMVPGPRAFLAPRVLALGRTHAATASIPNRLMPVAVLHPAHPCRDVDRHPRVFDHSRHRCFQALHRRWGDPDLVALKERLVAGAVLDTGSATRRARNVARVVRVQADAMATMHDAGKSIDDTSR</sequence>
<gene>
    <name evidence="1" type="ORF">ABID43_002663</name>
</gene>
<comment type="caution">
    <text evidence="1">The sequence shown here is derived from an EMBL/GenBank/DDBJ whole genome shotgun (WGS) entry which is preliminary data.</text>
</comment>
<name>A0ABV2L648_9HYPH</name>
<dbReference type="InterPro" id="IPR053838">
    <property type="entry name" value="DUF6925"/>
</dbReference>
<evidence type="ECO:0000313" key="1">
    <source>
        <dbReference type="EMBL" id="MET3693119.1"/>
    </source>
</evidence>
<proteinExistence type="predicted"/>
<evidence type="ECO:0000313" key="2">
    <source>
        <dbReference type="Proteomes" id="UP001549145"/>
    </source>
</evidence>
<protein>
    <submittedName>
        <fullName evidence="1">Uncharacterized protein</fullName>
    </submittedName>
</protein>
<reference evidence="1 2" key="1">
    <citation type="submission" date="2024-06" db="EMBL/GenBank/DDBJ databases">
        <title>Genomic Encyclopedia of Type Strains, Phase IV (KMG-IV): sequencing the most valuable type-strain genomes for metagenomic binning, comparative biology and taxonomic classification.</title>
        <authorList>
            <person name="Goeker M."/>
        </authorList>
    </citation>
    <scope>NUCLEOTIDE SEQUENCE [LARGE SCALE GENOMIC DNA]</scope>
    <source>
        <strain evidence="1 2">DSM 21331</strain>
    </source>
</reference>